<accession>A0A4Z2I975</accession>
<dbReference type="EMBL" id="SRLO01000114">
    <property type="protein sequence ID" value="TNN74430.1"/>
    <property type="molecule type" value="Genomic_DNA"/>
</dbReference>
<comment type="caution">
    <text evidence="2">The sequence shown here is derived from an EMBL/GenBank/DDBJ whole genome shotgun (WGS) entry which is preliminary data.</text>
</comment>
<name>A0A4Z2I975_9TELE</name>
<dbReference type="Proteomes" id="UP000314294">
    <property type="component" value="Unassembled WGS sequence"/>
</dbReference>
<feature type="compositionally biased region" description="Low complexity" evidence="1">
    <location>
        <begin position="81"/>
        <end position="90"/>
    </location>
</feature>
<evidence type="ECO:0000313" key="3">
    <source>
        <dbReference type="Proteomes" id="UP000314294"/>
    </source>
</evidence>
<keyword evidence="3" id="KW-1185">Reference proteome</keyword>
<dbReference type="AlphaFoldDB" id="A0A4Z2I975"/>
<proteinExistence type="predicted"/>
<feature type="region of interest" description="Disordered" evidence="1">
    <location>
        <begin position="50"/>
        <end position="115"/>
    </location>
</feature>
<feature type="compositionally biased region" description="Basic and acidic residues" evidence="1">
    <location>
        <begin position="92"/>
        <end position="106"/>
    </location>
</feature>
<gene>
    <name evidence="2" type="ORF">EYF80_015389</name>
</gene>
<evidence type="ECO:0000256" key="1">
    <source>
        <dbReference type="SAM" id="MobiDB-lite"/>
    </source>
</evidence>
<sequence length="133" mass="14345">MSTMPLMTSQRYFPASAKETSVIVKVASSLSAAFINTRSAKLPMTKLKIKGAGRGDAHADVNASSPDVMQSNPSPRKEARPQLPTTTSLPTRRRDTRESLGSEEPGRSVCDQPRAEGGCVVSAKRFLSRPDEL</sequence>
<protein>
    <submittedName>
        <fullName evidence="2">Uncharacterized protein</fullName>
    </submittedName>
</protein>
<feature type="compositionally biased region" description="Polar residues" evidence="1">
    <location>
        <begin position="62"/>
        <end position="74"/>
    </location>
</feature>
<evidence type="ECO:0000313" key="2">
    <source>
        <dbReference type="EMBL" id="TNN74430.1"/>
    </source>
</evidence>
<organism evidence="2 3">
    <name type="scientific">Liparis tanakae</name>
    <name type="common">Tanaka's snailfish</name>
    <dbReference type="NCBI Taxonomy" id="230148"/>
    <lineage>
        <taxon>Eukaryota</taxon>
        <taxon>Metazoa</taxon>
        <taxon>Chordata</taxon>
        <taxon>Craniata</taxon>
        <taxon>Vertebrata</taxon>
        <taxon>Euteleostomi</taxon>
        <taxon>Actinopterygii</taxon>
        <taxon>Neopterygii</taxon>
        <taxon>Teleostei</taxon>
        <taxon>Neoteleostei</taxon>
        <taxon>Acanthomorphata</taxon>
        <taxon>Eupercaria</taxon>
        <taxon>Perciformes</taxon>
        <taxon>Cottioidei</taxon>
        <taxon>Cottales</taxon>
        <taxon>Liparidae</taxon>
        <taxon>Liparis</taxon>
    </lineage>
</organism>
<reference evidence="2 3" key="1">
    <citation type="submission" date="2019-03" db="EMBL/GenBank/DDBJ databases">
        <title>First draft genome of Liparis tanakae, snailfish: a comprehensive survey of snailfish specific genes.</title>
        <authorList>
            <person name="Kim W."/>
            <person name="Song I."/>
            <person name="Jeong J.-H."/>
            <person name="Kim D."/>
            <person name="Kim S."/>
            <person name="Ryu S."/>
            <person name="Song J.Y."/>
            <person name="Lee S.K."/>
        </authorList>
    </citation>
    <scope>NUCLEOTIDE SEQUENCE [LARGE SCALE GENOMIC DNA]</scope>
    <source>
        <tissue evidence="2">Muscle</tissue>
    </source>
</reference>